<evidence type="ECO:0000259" key="10">
    <source>
        <dbReference type="Pfam" id="PF01757"/>
    </source>
</evidence>
<evidence type="ECO:0000256" key="4">
    <source>
        <dbReference type="ARBA" id="ARBA00022692"/>
    </source>
</evidence>
<keyword evidence="5 9" id="KW-1133">Transmembrane helix</keyword>
<evidence type="ECO:0000256" key="3">
    <source>
        <dbReference type="ARBA" id="ARBA00022679"/>
    </source>
</evidence>
<sequence>MAAHIDAAGSAPAAALRRGRIEGLDGVRALAIIGVLIYHLRPHSLPGGYLGVDVFFVISGFLITTLLIRELRANGRLDLRSFWTRRARRLLPALVTVVVVSVSLAYFAGDDLLVNIGRQVLGALTFSNNWVEIGAGSSYFNTTAPQLFVNFWSLAVEEQFYLLWPLLFVVIMAVTKTGRQRVGVLLALAAISALLMALLFTPGQDATRVYYGTDTHAFGLMIGAALALSGAGESANLFAQAWYRRLRVLLGIAGLAGLIALMIWLDPTQTIAYRGGILAASLCTALVLGALPGRPNVIQGLFQLRPLAWVGERSYGIYLWHWPVILLIAAFAPPTAPDSVASWVQRGAALVLTLAVSAASYRWIETPVRRHGFRECARLVGAALAAPGRLTAPRTALLASTVCLALFSVAVATAPDRSQVEIAMDEAAGVVDASGGGTPPIAGETGDSTERAPEAGPSPSEDGAGAGDTGESADDADGAEEGTSAGESGDTGGEEASEGGEGTPSGDSEEQTDAPIGERISGFGDSMMYVAAPGLTATFPGMSVDAESNRQWPAVAEVVQSAAADDAVRDIVVIAAGTNAGVRDPGLVRETLDALGPDRQIVLVNIYGSSFWVEESNDNLDAIAADYPNVVVADWYTAAVEHPEDLQPDRIHPDMEGMYLYAEVVQAALDELLE</sequence>
<accession>A0A7M1SXF5</accession>
<organism evidence="11 12">
    <name type="scientific">Ruania alkalisoli</name>
    <dbReference type="NCBI Taxonomy" id="2779775"/>
    <lineage>
        <taxon>Bacteria</taxon>
        <taxon>Bacillati</taxon>
        <taxon>Actinomycetota</taxon>
        <taxon>Actinomycetes</taxon>
        <taxon>Micrococcales</taxon>
        <taxon>Ruaniaceae</taxon>
        <taxon>Ruania</taxon>
    </lineage>
</organism>
<dbReference type="RefSeq" id="WP_193498362.1">
    <property type="nucleotide sequence ID" value="NZ_CP063169.1"/>
</dbReference>
<keyword evidence="12" id="KW-1185">Reference proteome</keyword>
<evidence type="ECO:0000256" key="1">
    <source>
        <dbReference type="ARBA" id="ARBA00004651"/>
    </source>
</evidence>
<feature type="transmembrane region" description="Helical" evidence="9">
    <location>
        <begin position="89"/>
        <end position="108"/>
    </location>
</feature>
<feature type="domain" description="Acyltransferase 3" evidence="10">
    <location>
        <begin position="22"/>
        <end position="361"/>
    </location>
</feature>
<dbReference type="PANTHER" id="PTHR23028">
    <property type="entry name" value="ACETYLTRANSFERASE"/>
    <property type="match status" value="1"/>
</dbReference>
<keyword evidence="3 11" id="KW-0808">Transferase</keyword>
<dbReference type="GO" id="GO:0016747">
    <property type="term" value="F:acyltransferase activity, transferring groups other than amino-acyl groups"/>
    <property type="evidence" value="ECO:0007669"/>
    <property type="project" value="InterPro"/>
</dbReference>
<feature type="region of interest" description="Disordered" evidence="8">
    <location>
        <begin position="430"/>
        <end position="521"/>
    </location>
</feature>
<keyword evidence="7 11" id="KW-0012">Acyltransferase</keyword>
<evidence type="ECO:0000256" key="5">
    <source>
        <dbReference type="ARBA" id="ARBA00022989"/>
    </source>
</evidence>
<dbReference type="Gene3D" id="3.40.50.1110">
    <property type="entry name" value="SGNH hydrolase"/>
    <property type="match status" value="1"/>
</dbReference>
<keyword evidence="2" id="KW-1003">Cell membrane</keyword>
<reference evidence="11 12" key="1">
    <citation type="submission" date="2020-10" db="EMBL/GenBank/DDBJ databases">
        <title>Haloactinobacterium sp. RN3S43, a bacterium isolated from saline soil.</title>
        <authorList>
            <person name="Sun J.-Q."/>
        </authorList>
    </citation>
    <scope>NUCLEOTIDE SEQUENCE [LARGE SCALE GENOMIC DNA]</scope>
    <source>
        <strain evidence="11 12">RN3S43</strain>
    </source>
</reference>
<evidence type="ECO:0000256" key="8">
    <source>
        <dbReference type="SAM" id="MobiDB-lite"/>
    </source>
</evidence>
<protein>
    <submittedName>
        <fullName evidence="11">Acyltransferase family protein</fullName>
    </submittedName>
</protein>
<feature type="transmembrane region" description="Helical" evidence="9">
    <location>
        <begin position="246"/>
        <end position="265"/>
    </location>
</feature>
<dbReference type="InterPro" id="IPR036514">
    <property type="entry name" value="SGNH_hydro_sf"/>
</dbReference>
<feature type="transmembrane region" description="Helical" evidence="9">
    <location>
        <begin position="220"/>
        <end position="239"/>
    </location>
</feature>
<dbReference type="Pfam" id="PF01757">
    <property type="entry name" value="Acyl_transf_3"/>
    <property type="match status" value="1"/>
</dbReference>
<evidence type="ECO:0000256" key="2">
    <source>
        <dbReference type="ARBA" id="ARBA00022475"/>
    </source>
</evidence>
<feature type="transmembrane region" description="Helical" evidence="9">
    <location>
        <begin position="344"/>
        <end position="364"/>
    </location>
</feature>
<dbReference type="KEGG" id="halt:IM660_05365"/>
<feature type="transmembrane region" description="Helical" evidence="9">
    <location>
        <begin position="271"/>
        <end position="293"/>
    </location>
</feature>
<name>A0A7M1SXF5_9MICO</name>
<feature type="compositionally biased region" description="Acidic residues" evidence="8">
    <location>
        <begin position="471"/>
        <end position="480"/>
    </location>
</feature>
<gene>
    <name evidence="11" type="ORF">IM660_05365</name>
</gene>
<dbReference type="PANTHER" id="PTHR23028:SF53">
    <property type="entry name" value="ACYL_TRANSF_3 DOMAIN-CONTAINING PROTEIN"/>
    <property type="match status" value="1"/>
</dbReference>
<dbReference type="Proteomes" id="UP000593758">
    <property type="component" value="Chromosome"/>
</dbReference>
<dbReference type="InterPro" id="IPR050879">
    <property type="entry name" value="Acyltransferase_3"/>
</dbReference>
<feature type="transmembrane region" description="Helical" evidence="9">
    <location>
        <begin position="314"/>
        <end position="332"/>
    </location>
</feature>
<dbReference type="EMBL" id="CP063169">
    <property type="protein sequence ID" value="QOR71707.1"/>
    <property type="molecule type" value="Genomic_DNA"/>
</dbReference>
<evidence type="ECO:0000256" key="6">
    <source>
        <dbReference type="ARBA" id="ARBA00023136"/>
    </source>
</evidence>
<keyword evidence="4 9" id="KW-0812">Transmembrane</keyword>
<dbReference type="AlphaFoldDB" id="A0A7M1SXF5"/>
<feature type="transmembrane region" description="Helical" evidence="9">
    <location>
        <begin position="396"/>
        <end position="414"/>
    </location>
</feature>
<dbReference type="SUPFAM" id="SSF52266">
    <property type="entry name" value="SGNH hydrolase"/>
    <property type="match status" value="1"/>
</dbReference>
<evidence type="ECO:0000256" key="9">
    <source>
        <dbReference type="SAM" id="Phobius"/>
    </source>
</evidence>
<dbReference type="InterPro" id="IPR002656">
    <property type="entry name" value="Acyl_transf_3_dom"/>
</dbReference>
<feature type="transmembrane region" description="Helical" evidence="9">
    <location>
        <begin position="182"/>
        <end position="200"/>
    </location>
</feature>
<dbReference type="GO" id="GO:0009103">
    <property type="term" value="P:lipopolysaccharide biosynthetic process"/>
    <property type="evidence" value="ECO:0007669"/>
    <property type="project" value="TreeGrafter"/>
</dbReference>
<keyword evidence="6 9" id="KW-0472">Membrane</keyword>
<comment type="subcellular location">
    <subcellularLocation>
        <location evidence="1">Cell membrane</location>
        <topology evidence="1">Multi-pass membrane protein</topology>
    </subcellularLocation>
</comment>
<evidence type="ECO:0000313" key="12">
    <source>
        <dbReference type="Proteomes" id="UP000593758"/>
    </source>
</evidence>
<dbReference type="GO" id="GO:0005886">
    <property type="term" value="C:plasma membrane"/>
    <property type="evidence" value="ECO:0007669"/>
    <property type="project" value="UniProtKB-SubCell"/>
</dbReference>
<proteinExistence type="predicted"/>
<feature type="transmembrane region" description="Helical" evidence="9">
    <location>
        <begin position="159"/>
        <end position="175"/>
    </location>
</feature>
<evidence type="ECO:0000313" key="11">
    <source>
        <dbReference type="EMBL" id="QOR71707.1"/>
    </source>
</evidence>
<evidence type="ECO:0000256" key="7">
    <source>
        <dbReference type="ARBA" id="ARBA00023315"/>
    </source>
</evidence>
<feature type="transmembrane region" description="Helical" evidence="9">
    <location>
        <begin position="47"/>
        <end position="68"/>
    </location>
</feature>